<evidence type="ECO:0000256" key="1">
    <source>
        <dbReference type="SAM" id="Phobius"/>
    </source>
</evidence>
<dbReference type="Proteomes" id="UP000236248">
    <property type="component" value="Chromosome NCAV"/>
</dbReference>
<protein>
    <submittedName>
        <fullName evidence="2">Uncharacterized protein</fullName>
    </submittedName>
</protein>
<dbReference type="RefSeq" id="WP_103286562.1">
    <property type="nucleotide sequence ID" value="NZ_LT981265.1"/>
</dbReference>
<keyword evidence="3" id="KW-1185">Reference proteome</keyword>
<dbReference type="EMBL" id="LT981265">
    <property type="protein sequence ID" value="SPC34861.1"/>
    <property type="molecule type" value="Genomic_DNA"/>
</dbReference>
<keyword evidence="1" id="KW-0472">Membrane</keyword>
<dbReference type="GeneID" id="41595682"/>
<feature type="transmembrane region" description="Helical" evidence="1">
    <location>
        <begin position="161"/>
        <end position="183"/>
    </location>
</feature>
<proteinExistence type="predicted"/>
<accession>A0A2K5ATA5</accession>
<keyword evidence="1" id="KW-0812">Transmembrane</keyword>
<organism evidence="2 3">
    <name type="scientific">Candidatus Nitrosocaldus cavascurensis</name>
    <dbReference type="NCBI Taxonomy" id="2058097"/>
    <lineage>
        <taxon>Archaea</taxon>
        <taxon>Nitrososphaerota</taxon>
        <taxon>Nitrososphaeria</taxon>
        <taxon>Candidatus Nitrosocaldales</taxon>
        <taxon>Candidatus Nitrosocaldaceae</taxon>
        <taxon>Candidatus Nitrosocaldus</taxon>
    </lineage>
</organism>
<sequence length="195" mass="22057">MQPRSDETDDNYAKEYRKSVLVYRIIFYVCAAIMLSITVYALAESLREYLASGSVVIGEVLVNTEVPFKGFAKLVTYLMISSVVGWYCVTKIGREKTKNISARNRAILKLIALAIAVVSLYELVYNFVVWNALMTADAISGIIRIDVLNIPYPNPKTPWSLVFATKMFLAAFVISAHAFYLMARDERRAFDRLSE</sequence>
<reference evidence="3" key="1">
    <citation type="submission" date="2018-01" db="EMBL/GenBank/DDBJ databases">
        <authorList>
            <person name="Kerou L M."/>
        </authorList>
    </citation>
    <scope>NUCLEOTIDE SEQUENCE [LARGE SCALE GENOMIC DNA]</scope>
    <source>
        <strain evidence="3">SCU2</strain>
    </source>
</reference>
<evidence type="ECO:0000313" key="2">
    <source>
        <dbReference type="EMBL" id="SPC34861.1"/>
    </source>
</evidence>
<feature type="transmembrane region" description="Helical" evidence="1">
    <location>
        <begin position="110"/>
        <end position="128"/>
    </location>
</feature>
<feature type="transmembrane region" description="Helical" evidence="1">
    <location>
        <begin position="70"/>
        <end position="89"/>
    </location>
</feature>
<gene>
    <name evidence="2" type="ORF">NCAV_1698</name>
</gene>
<name>A0A2K5ATA5_9ARCH</name>
<dbReference type="KEGG" id="ncv:NCAV_1698"/>
<dbReference type="AlphaFoldDB" id="A0A2K5ATA5"/>
<keyword evidence="1" id="KW-1133">Transmembrane helix</keyword>
<feature type="transmembrane region" description="Helical" evidence="1">
    <location>
        <begin position="21"/>
        <end position="43"/>
    </location>
</feature>
<evidence type="ECO:0000313" key="3">
    <source>
        <dbReference type="Proteomes" id="UP000236248"/>
    </source>
</evidence>